<organism evidence="2 3">
    <name type="scientific">Acacia crassicarpa</name>
    <name type="common">northern wattle</name>
    <dbReference type="NCBI Taxonomy" id="499986"/>
    <lineage>
        <taxon>Eukaryota</taxon>
        <taxon>Viridiplantae</taxon>
        <taxon>Streptophyta</taxon>
        <taxon>Embryophyta</taxon>
        <taxon>Tracheophyta</taxon>
        <taxon>Spermatophyta</taxon>
        <taxon>Magnoliopsida</taxon>
        <taxon>eudicotyledons</taxon>
        <taxon>Gunneridae</taxon>
        <taxon>Pentapetalae</taxon>
        <taxon>rosids</taxon>
        <taxon>fabids</taxon>
        <taxon>Fabales</taxon>
        <taxon>Fabaceae</taxon>
        <taxon>Caesalpinioideae</taxon>
        <taxon>mimosoid clade</taxon>
        <taxon>Acacieae</taxon>
        <taxon>Acacia</taxon>
    </lineage>
</organism>
<keyword evidence="3" id="KW-1185">Reference proteome</keyword>
<evidence type="ECO:0000313" key="2">
    <source>
        <dbReference type="EMBL" id="KAK4264127.1"/>
    </source>
</evidence>
<proteinExistence type="predicted"/>
<protein>
    <submittedName>
        <fullName evidence="2">Uncharacterized protein</fullName>
    </submittedName>
</protein>
<accession>A0AAE1ME72</accession>
<sequence>MCDNRNSEKEIIRVTSENASKRNLPSWMLPKVAAATTPLRNSVAAEKNCTSEKEAPAEAPHLTENNEIALKKVGAGLKRKTSRRKSSSNAERKVKRRNLNEEDASNDGNATQKDKKKKDSSKVRSLKSSSKRSQIVEDPNCGDTDANSVQGFNDGDIELTIEDLMTIAEEYVKDYEKKKQREASNSQCESVRQFPKTGEYGNSLDSHCERKISSTPERGGLYSSTSNKTGELVPIRTSRAGDPAQEMLELLLGPLPKPLEKRNKSIIDGVEFTQEPPGKSQVQFSGEDKVPLTKRKCSFKDKVALFLD</sequence>
<feature type="compositionally biased region" description="Basic residues" evidence="1">
    <location>
        <begin position="77"/>
        <end position="86"/>
    </location>
</feature>
<comment type="caution">
    <text evidence="2">The sequence shown here is derived from an EMBL/GenBank/DDBJ whole genome shotgun (WGS) entry which is preliminary data.</text>
</comment>
<dbReference type="PANTHER" id="PTHR36756:SF1">
    <property type="entry name" value="EXPRESSED PROTEIN"/>
    <property type="match status" value="1"/>
</dbReference>
<feature type="region of interest" description="Disordered" evidence="1">
    <location>
        <begin position="176"/>
        <end position="234"/>
    </location>
</feature>
<dbReference type="EMBL" id="JAWXYG010000009">
    <property type="protein sequence ID" value="KAK4264127.1"/>
    <property type="molecule type" value="Genomic_DNA"/>
</dbReference>
<dbReference type="Proteomes" id="UP001293593">
    <property type="component" value="Unassembled WGS sequence"/>
</dbReference>
<reference evidence="2" key="1">
    <citation type="submission" date="2023-10" db="EMBL/GenBank/DDBJ databases">
        <title>Chromosome-level genome of the transformable northern wattle, Acacia crassicarpa.</title>
        <authorList>
            <person name="Massaro I."/>
            <person name="Sinha N.R."/>
            <person name="Poethig S."/>
            <person name="Leichty A.R."/>
        </authorList>
    </citation>
    <scope>NUCLEOTIDE SEQUENCE</scope>
    <source>
        <strain evidence="2">Acra3RX</strain>
        <tissue evidence="2">Leaf</tissue>
    </source>
</reference>
<feature type="region of interest" description="Disordered" evidence="1">
    <location>
        <begin position="38"/>
        <end position="154"/>
    </location>
</feature>
<name>A0AAE1ME72_9FABA</name>
<evidence type="ECO:0000313" key="3">
    <source>
        <dbReference type="Proteomes" id="UP001293593"/>
    </source>
</evidence>
<gene>
    <name evidence="2" type="ORF">QN277_029458</name>
</gene>
<evidence type="ECO:0000256" key="1">
    <source>
        <dbReference type="SAM" id="MobiDB-lite"/>
    </source>
</evidence>
<dbReference type="PANTHER" id="PTHR36756">
    <property type="entry name" value="EXPRESSED PROTEIN"/>
    <property type="match status" value="1"/>
</dbReference>
<dbReference type="AlphaFoldDB" id="A0AAE1ME72"/>